<evidence type="ECO:0000313" key="7">
    <source>
        <dbReference type="Proteomes" id="UP000694865"/>
    </source>
</evidence>
<feature type="transmembrane region" description="Helical" evidence="5">
    <location>
        <begin position="242"/>
        <end position="261"/>
    </location>
</feature>
<name>A0ABM0MN84_SACKO</name>
<evidence type="ECO:0000259" key="6">
    <source>
        <dbReference type="PROSITE" id="PS01180"/>
    </source>
</evidence>
<feature type="region of interest" description="Disordered" evidence="4">
    <location>
        <begin position="180"/>
        <end position="199"/>
    </location>
</feature>
<dbReference type="SMART" id="SM00042">
    <property type="entry name" value="CUB"/>
    <property type="match status" value="1"/>
</dbReference>
<keyword evidence="5" id="KW-0472">Membrane</keyword>
<evidence type="ECO:0000256" key="5">
    <source>
        <dbReference type="SAM" id="Phobius"/>
    </source>
</evidence>
<evidence type="ECO:0000313" key="8">
    <source>
        <dbReference type="RefSeq" id="XP_006821475.1"/>
    </source>
</evidence>
<dbReference type="GeneID" id="102807629"/>
<organism evidence="7 8">
    <name type="scientific">Saccoglossus kowalevskii</name>
    <name type="common">Acorn worm</name>
    <dbReference type="NCBI Taxonomy" id="10224"/>
    <lineage>
        <taxon>Eukaryota</taxon>
        <taxon>Metazoa</taxon>
        <taxon>Hemichordata</taxon>
        <taxon>Enteropneusta</taxon>
        <taxon>Harrimaniidae</taxon>
        <taxon>Saccoglossus</taxon>
    </lineage>
</organism>
<feature type="compositionally biased region" description="Pro residues" evidence="4">
    <location>
        <begin position="556"/>
        <end position="567"/>
    </location>
</feature>
<dbReference type="Pfam" id="PF00431">
    <property type="entry name" value="CUB"/>
    <property type="match status" value="1"/>
</dbReference>
<dbReference type="InterPro" id="IPR035914">
    <property type="entry name" value="Sperma_CUB_dom_sf"/>
</dbReference>
<feature type="compositionally biased region" description="Polar residues" evidence="4">
    <location>
        <begin position="576"/>
        <end position="587"/>
    </location>
</feature>
<dbReference type="CDD" id="cd00041">
    <property type="entry name" value="CUB"/>
    <property type="match status" value="1"/>
</dbReference>
<evidence type="ECO:0000256" key="1">
    <source>
        <dbReference type="ARBA" id="ARBA00022737"/>
    </source>
</evidence>
<feature type="compositionally biased region" description="Basic and acidic residues" evidence="4">
    <location>
        <begin position="347"/>
        <end position="356"/>
    </location>
</feature>
<dbReference type="PROSITE" id="PS01180">
    <property type="entry name" value="CUB"/>
    <property type="match status" value="1"/>
</dbReference>
<dbReference type="PANTHER" id="PTHR24251">
    <property type="entry name" value="OVOCHYMASE-RELATED"/>
    <property type="match status" value="1"/>
</dbReference>
<sequence length="607" mass="66210">MLFGLYKGRLGNQLLEMNTIGMGQGFLIIICTNVILTSGQCESGIKQLRVGPPGEIITLTSPNYPSNYPSFADCKWVLTAPPGDYLIELRIQSLEIERTMSCIYDSLVINDGSRSSSPLLEKLCGVKYPDVIQSSGSSIYIHFYSDSSTEKSGFEIDYTSIKKNSTEPVIVYTEQNADTGVTPPETANDSTTPGLVDDTETTGTPPLSATYIMIIISGILAVFFLTCYLCHKFCPDAAVKRCKTIIGAWVALLIGICEFLMGCCDCYDSWCDKEVRSVGEACGCKCSETCCAIGVPEVREPVSPTVDRNAQATTRHQDDPRGRLVPLPDTPMVPPMERTSNSGGIRTDVESLDRDPSPPPYEGVTESLIGHGNSGQPVVVPSILIQLDDPPATLPLYEDVMVDNTSSKIVKYITEEGLIIAIVVAIIMALKYCNNTFCVELKSMMAECLGLAVRMVAYVLTCCEGPGCDVDDFQEVVTACNCCRLVEACKRCTHRTASLPDNNDNTSQNETHESLQLTITDEGEDSDEQEDVDNDENLVLSQERHMNEPGYMLRPTAPPDPEAPPPSYDELESGQRHSSGGAQTQTDVPYFPPPSYEAVVETRSTEV</sequence>
<protein>
    <submittedName>
        <fullName evidence="8">Uncharacterized protein LOC102807629</fullName>
    </submittedName>
</protein>
<feature type="compositionally biased region" description="Polar residues" evidence="4">
    <location>
        <begin position="180"/>
        <end position="193"/>
    </location>
</feature>
<keyword evidence="2" id="KW-1015">Disulfide bond</keyword>
<feature type="region of interest" description="Disordered" evidence="4">
    <location>
        <begin position="546"/>
        <end position="607"/>
    </location>
</feature>
<keyword evidence="5" id="KW-0812">Transmembrane</keyword>
<reference evidence="8" key="1">
    <citation type="submission" date="2025-08" db="UniProtKB">
        <authorList>
            <consortium name="RefSeq"/>
        </authorList>
    </citation>
    <scope>IDENTIFICATION</scope>
    <source>
        <tissue evidence="8">Testes</tissue>
    </source>
</reference>
<evidence type="ECO:0000256" key="4">
    <source>
        <dbReference type="SAM" id="MobiDB-lite"/>
    </source>
</evidence>
<dbReference type="Gene3D" id="2.60.120.290">
    <property type="entry name" value="Spermadhesin, CUB domain"/>
    <property type="match status" value="1"/>
</dbReference>
<dbReference type="InterPro" id="IPR000859">
    <property type="entry name" value="CUB_dom"/>
</dbReference>
<feature type="region of interest" description="Disordered" evidence="4">
    <location>
        <begin position="303"/>
        <end position="362"/>
    </location>
</feature>
<feature type="domain" description="CUB" evidence="6">
    <location>
        <begin position="41"/>
        <end position="161"/>
    </location>
</feature>
<dbReference type="PANTHER" id="PTHR24251:SF30">
    <property type="entry name" value="MEMBRANE FRIZZLED-RELATED PROTEIN"/>
    <property type="match status" value="1"/>
</dbReference>
<accession>A0ABM0MN84</accession>
<gene>
    <name evidence="8" type="primary">LOC102807629</name>
</gene>
<evidence type="ECO:0000256" key="3">
    <source>
        <dbReference type="PROSITE-ProRule" id="PRU00059"/>
    </source>
</evidence>
<comment type="caution">
    <text evidence="3">Lacks conserved residue(s) required for the propagation of feature annotation.</text>
</comment>
<proteinExistence type="predicted"/>
<feature type="transmembrane region" description="Helical" evidence="5">
    <location>
        <begin position="209"/>
        <end position="230"/>
    </location>
</feature>
<keyword evidence="5" id="KW-1133">Transmembrane helix</keyword>
<dbReference type="RefSeq" id="XP_006821475.1">
    <property type="nucleotide sequence ID" value="XM_006821412.1"/>
</dbReference>
<keyword evidence="1" id="KW-0677">Repeat</keyword>
<dbReference type="Proteomes" id="UP000694865">
    <property type="component" value="Unplaced"/>
</dbReference>
<evidence type="ECO:0000256" key="2">
    <source>
        <dbReference type="ARBA" id="ARBA00023157"/>
    </source>
</evidence>
<keyword evidence="7" id="KW-1185">Reference proteome</keyword>
<dbReference type="SUPFAM" id="SSF49854">
    <property type="entry name" value="Spermadhesin, CUB domain"/>
    <property type="match status" value="1"/>
</dbReference>